<proteinExistence type="predicted"/>
<keyword evidence="1" id="KW-0812">Transmembrane</keyword>
<gene>
    <name evidence="2" type="ORF">BZA70DRAFT_252332</name>
</gene>
<sequence>MWIGIEVVIGNNHRLVYVFIVYMSVVVFRMHLKLLCNGNLDKSCNNTPEMLHEDVWGQKQ</sequence>
<dbReference type="RefSeq" id="XP_064765513.1">
    <property type="nucleotide sequence ID" value="XM_064910719.1"/>
</dbReference>
<comment type="caution">
    <text evidence="2">The sequence shown here is derived from an EMBL/GenBank/DDBJ whole genome shotgun (WGS) entry which is preliminary data.</text>
</comment>
<name>A0ABR1EXZ8_9ASCO</name>
<organism evidence="2 3">
    <name type="scientific">Myxozyma melibiosi</name>
    <dbReference type="NCBI Taxonomy" id="54550"/>
    <lineage>
        <taxon>Eukaryota</taxon>
        <taxon>Fungi</taxon>
        <taxon>Dikarya</taxon>
        <taxon>Ascomycota</taxon>
        <taxon>Saccharomycotina</taxon>
        <taxon>Lipomycetes</taxon>
        <taxon>Lipomycetales</taxon>
        <taxon>Lipomycetaceae</taxon>
        <taxon>Myxozyma</taxon>
    </lineage>
</organism>
<evidence type="ECO:0000256" key="1">
    <source>
        <dbReference type="SAM" id="Phobius"/>
    </source>
</evidence>
<keyword evidence="1" id="KW-1133">Transmembrane helix</keyword>
<keyword evidence="3" id="KW-1185">Reference proteome</keyword>
<protein>
    <submittedName>
        <fullName evidence="2">Uncharacterized protein</fullName>
    </submittedName>
</protein>
<reference evidence="2 3" key="1">
    <citation type="submission" date="2024-03" db="EMBL/GenBank/DDBJ databases">
        <title>Genome-scale model development and genomic sequencing of the oleaginous clade Lipomyces.</title>
        <authorList>
            <consortium name="Lawrence Berkeley National Laboratory"/>
            <person name="Czajka J.J."/>
            <person name="Han Y."/>
            <person name="Kim J."/>
            <person name="Mondo S.J."/>
            <person name="Hofstad B.A."/>
            <person name="Robles A."/>
            <person name="Haridas S."/>
            <person name="Riley R."/>
            <person name="LaButti K."/>
            <person name="Pangilinan J."/>
            <person name="Andreopoulos W."/>
            <person name="Lipzen A."/>
            <person name="Yan J."/>
            <person name="Wang M."/>
            <person name="Ng V."/>
            <person name="Grigoriev I.V."/>
            <person name="Spatafora J.W."/>
            <person name="Magnuson J.K."/>
            <person name="Baker S.E."/>
            <person name="Pomraning K.R."/>
        </authorList>
    </citation>
    <scope>NUCLEOTIDE SEQUENCE [LARGE SCALE GENOMIC DNA]</scope>
    <source>
        <strain evidence="2 3">Phaff 52-87</strain>
    </source>
</reference>
<dbReference type="GeneID" id="90036231"/>
<evidence type="ECO:0000313" key="2">
    <source>
        <dbReference type="EMBL" id="KAK7202480.1"/>
    </source>
</evidence>
<dbReference type="Proteomes" id="UP001498771">
    <property type="component" value="Unassembled WGS sequence"/>
</dbReference>
<feature type="transmembrane region" description="Helical" evidence="1">
    <location>
        <begin position="15"/>
        <end position="32"/>
    </location>
</feature>
<evidence type="ECO:0000313" key="3">
    <source>
        <dbReference type="Proteomes" id="UP001498771"/>
    </source>
</evidence>
<dbReference type="EMBL" id="JBBJBU010000017">
    <property type="protein sequence ID" value="KAK7202480.1"/>
    <property type="molecule type" value="Genomic_DNA"/>
</dbReference>
<keyword evidence="1" id="KW-0472">Membrane</keyword>
<accession>A0ABR1EXZ8</accession>